<dbReference type="AlphaFoldDB" id="A0A420X1G7"/>
<dbReference type="PANTHER" id="PTHR43798">
    <property type="entry name" value="MONOACYLGLYCEROL LIPASE"/>
    <property type="match status" value="1"/>
</dbReference>
<dbReference type="NCBIfam" id="TIGR03611">
    <property type="entry name" value="RutD"/>
    <property type="match status" value="1"/>
</dbReference>
<dbReference type="GO" id="GO:0016020">
    <property type="term" value="C:membrane"/>
    <property type="evidence" value="ECO:0007669"/>
    <property type="project" value="TreeGrafter"/>
</dbReference>
<evidence type="ECO:0000256" key="2">
    <source>
        <dbReference type="HAMAP-Rule" id="MF_00832"/>
    </source>
</evidence>
<dbReference type="GO" id="GO:0016811">
    <property type="term" value="F:hydrolase activity, acting on carbon-nitrogen (but not peptide) bonds, in linear amides"/>
    <property type="evidence" value="ECO:0007669"/>
    <property type="project" value="InterPro"/>
</dbReference>
<dbReference type="Proteomes" id="UP000281975">
    <property type="component" value="Unassembled WGS sequence"/>
</dbReference>
<proteinExistence type="inferred from homology"/>
<dbReference type="InterPro" id="IPR000073">
    <property type="entry name" value="AB_hydrolase_1"/>
</dbReference>
<dbReference type="InterPro" id="IPR029058">
    <property type="entry name" value="AB_hydrolase_fold"/>
</dbReference>
<protein>
    <recommendedName>
        <fullName evidence="2">Putative carbamate hydrolase RutD</fullName>
        <ecNumber evidence="2">3.5.1.-</ecNumber>
    </recommendedName>
    <alternativeName>
        <fullName evidence="2">Aminohydrolase</fullName>
    </alternativeName>
</protein>
<dbReference type="InterPro" id="IPR050266">
    <property type="entry name" value="AB_hydrolase_sf"/>
</dbReference>
<dbReference type="Pfam" id="PF08386">
    <property type="entry name" value="Abhydrolase_4"/>
    <property type="match status" value="1"/>
</dbReference>
<keyword evidence="6" id="KW-1185">Reference proteome</keyword>
<organism evidence="5 6">
    <name type="scientific">Kushneria sinocarnis</name>
    <dbReference type="NCBI Taxonomy" id="595502"/>
    <lineage>
        <taxon>Bacteria</taxon>
        <taxon>Pseudomonadati</taxon>
        <taxon>Pseudomonadota</taxon>
        <taxon>Gammaproteobacteria</taxon>
        <taxon>Oceanospirillales</taxon>
        <taxon>Halomonadaceae</taxon>
        <taxon>Kushneria</taxon>
    </lineage>
</organism>
<accession>A0A420X1G7</accession>
<comment type="similarity">
    <text evidence="2">Belongs to the AB hydrolase superfamily. Hydrolase RutD family.</text>
</comment>
<dbReference type="PANTHER" id="PTHR43798:SF5">
    <property type="entry name" value="MONOACYLGLYCEROL LIPASE ABHD6"/>
    <property type="match status" value="1"/>
</dbReference>
<evidence type="ECO:0000259" key="4">
    <source>
        <dbReference type="Pfam" id="PF08386"/>
    </source>
</evidence>
<dbReference type="InterPro" id="IPR013595">
    <property type="entry name" value="Pept_S33_TAP-like_C"/>
</dbReference>
<dbReference type="RefSeq" id="WP_121170770.1">
    <property type="nucleotide sequence ID" value="NZ_RBIN01000001.1"/>
</dbReference>
<evidence type="ECO:0000256" key="1">
    <source>
        <dbReference type="ARBA" id="ARBA00022801"/>
    </source>
</evidence>
<evidence type="ECO:0000259" key="3">
    <source>
        <dbReference type="Pfam" id="PF00561"/>
    </source>
</evidence>
<dbReference type="EMBL" id="RBIN01000001">
    <property type="protein sequence ID" value="RKR07590.1"/>
    <property type="molecule type" value="Genomic_DNA"/>
</dbReference>
<dbReference type="OrthoDB" id="9804723at2"/>
<dbReference type="GO" id="GO:0006212">
    <property type="term" value="P:uracil catabolic process"/>
    <property type="evidence" value="ECO:0007669"/>
    <property type="project" value="UniProtKB-UniRule"/>
</dbReference>
<comment type="function">
    <text evidence="2">Involved in pyrimidine catabolism. May facilitate the hydrolysis of carbamate, a reaction that can also occur spontaneously.</text>
</comment>
<feature type="domain" description="Peptidase S33 tripeptidyl aminopeptidase-like C-terminal" evidence="4">
    <location>
        <begin position="201"/>
        <end position="263"/>
    </location>
</feature>
<dbReference type="GO" id="GO:0047372">
    <property type="term" value="F:monoacylglycerol lipase activity"/>
    <property type="evidence" value="ECO:0007669"/>
    <property type="project" value="TreeGrafter"/>
</dbReference>
<sequence length="263" mass="28651">MADRPELHYTLHGRRDDAAPALLLSSGLGGAGQFWTPQLEALGRSHRLITYDHRGTGKSPGRLPADYSVTDMAQDVIRLLDALDMPRVSFMGHALGGLIGLELAHLAPERLDQLVVINGWAAPDPHTARCFRTRLTLLEQAGMAAWLDAQPLFLYPADWLSANARHIAEEIHAALDHPPDADNLRARVGAATTFDLRERASALATETLVIATRDDLLVPWTRARELADALPRARLELLDYGGHGVTVTAPDTVNALVTAYLTT</sequence>
<dbReference type="InterPro" id="IPR019913">
    <property type="entry name" value="Pyrimidine_utilisation_RutD"/>
</dbReference>
<comment type="catalytic activity">
    <reaction evidence="2">
        <text>carbamate + 2 H(+) = NH4(+) + CO2</text>
        <dbReference type="Rhea" id="RHEA:15649"/>
        <dbReference type="ChEBI" id="CHEBI:13941"/>
        <dbReference type="ChEBI" id="CHEBI:15378"/>
        <dbReference type="ChEBI" id="CHEBI:16526"/>
        <dbReference type="ChEBI" id="CHEBI:28938"/>
    </reaction>
</comment>
<name>A0A420X1G7_9GAMM</name>
<reference evidence="5 6" key="1">
    <citation type="submission" date="2018-10" db="EMBL/GenBank/DDBJ databases">
        <title>Genomic Encyclopedia of Type Strains, Phase IV (KMG-IV): sequencing the most valuable type-strain genomes for metagenomic binning, comparative biology and taxonomic classification.</title>
        <authorList>
            <person name="Goeker M."/>
        </authorList>
    </citation>
    <scope>NUCLEOTIDE SEQUENCE [LARGE SCALE GENOMIC DNA]</scope>
    <source>
        <strain evidence="5 6">DSM 23229</strain>
    </source>
</reference>
<evidence type="ECO:0000313" key="6">
    <source>
        <dbReference type="Proteomes" id="UP000281975"/>
    </source>
</evidence>
<gene>
    <name evidence="2" type="primary">rutD</name>
    <name evidence="5" type="ORF">C7446_0405</name>
</gene>
<keyword evidence="1 2" id="KW-0378">Hydrolase</keyword>
<comment type="caution">
    <text evidence="5">The sequence shown here is derived from an EMBL/GenBank/DDBJ whole genome shotgun (WGS) entry which is preliminary data.</text>
</comment>
<dbReference type="Pfam" id="PF00561">
    <property type="entry name" value="Abhydrolase_1"/>
    <property type="match status" value="1"/>
</dbReference>
<dbReference type="HAMAP" id="MF_00832">
    <property type="entry name" value="RutD"/>
    <property type="match status" value="1"/>
</dbReference>
<dbReference type="GO" id="GO:0019740">
    <property type="term" value="P:nitrogen utilization"/>
    <property type="evidence" value="ECO:0007669"/>
    <property type="project" value="UniProtKB-UniRule"/>
</dbReference>
<evidence type="ECO:0000313" key="5">
    <source>
        <dbReference type="EMBL" id="RKR07590.1"/>
    </source>
</evidence>
<dbReference type="EC" id="3.5.1.-" evidence="2"/>
<dbReference type="PRINTS" id="PR00111">
    <property type="entry name" value="ABHYDROLASE"/>
</dbReference>
<dbReference type="SUPFAM" id="SSF53474">
    <property type="entry name" value="alpha/beta-Hydrolases"/>
    <property type="match status" value="1"/>
</dbReference>
<feature type="domain" description="AB hydrolase-1" evidence="3">
    <location>
        <begin position="20"/>
        <end position="135"/>
    </location>
</feature>
<dbReference type="Gene3D" id="3.40.50.1820">
    <property type="entry name" value="alpha/beta hydrolase"/>
    <property type="match status" value="1"/>
</dbReference>
<dbReference type="GO" id="GO:0046464">
    <property type="term" value="P:acylglycerol catabolic process"/>
    <property type="evidence" value="ECO:0007669"/>
    <property type="project" value="TreeGrafter"/>
</dbReference>